<gene>
    <name evidence="1" type="ORF">EJQ19_24940</name>
</gene>
<reference evidence="1 2" key="1">
    <citation type="submission" date="2018-12" db="EMBL/GenBank/DDBJ databases">
        <title>Bacillus ochoae sp. nov., Paenibacillus whitsoniae sp. nov., Paenibacillus spiritus sp. nov. Isolated from the Mars Exploration Rover during spacecraft assembly.</title>
        <authorList>
            <person name="Seuylemezian A."/>
            <person name="Vaishampayan P."/>
        </authorList>
    </citation>
    <scope>NUCLEOTIDE SEQUENCE [LARGE SCALE GENOMIC DNA]</scope>
    <source>
        <strain evidence="1 2">MER 54</strain>
    </source>
</reference>
<dbReference type="EMBL" id="RXHU01000082">
    <property type="protein sequence ID" value="RTE05474.1"/>
    <property type="molecule type" value="Genomic_DNA"/>
</dbReference>
<name>A0A430J7F0_9BACL</name>
<proteinExistence type="predicted"/>
<dbReference type="Proteomes" id="UP000276128">
    <property type="component" value="Unassembled WGS sequence"/>
</dbReference>
<dbReference type="OrthoDB" id="2468537at2"/>
<dbReference type="RefSeq" id="WP_126143946.1">
    <property type="nucleotide sequence ID" value="NZ_RXHU01000082.1"/>
</dbReference>
<comment type="caution">
    <text evidence="1">The sequence shown here is derived from an EMBL/GenBank/DDBJ whole genome shotgun (WGS) entry which is preliminary data.</text>
</comment>
<protein>
    <submittedName>
        <fullName evidence="1">Uncharacterized protein</fullName>
    </submittedName>
</protein>
<dbReference type="AlphaFoldDB" id="A0A430J7F0"/>
<accession>A0A430J7F0</accession>
<sequence length="92" mass="10844">MPVGESYDRNLRATSMYSRRIFAELEKVADNMDFRHPRFMTKSKRNRSLGSAQAFIVELALTDERFVANLRKYMIRGGEDYLPMLDYVDAYH</sequence>
<evidence type="ECO:0000313" key="1">
    <source>
        <dbReference type="EMBL" id="RTE05474.1"/>
    </source>
</evidence>
<organism evidence="1 2">
    <name type="scientific">Paenibacillus whitsoniae</name>
    <dbReference type="NCBI Taxonomy" id="2496558"/>
    <lineage>
        <taxon>Bacteria</taxon>
        <taxon>Bacillati</taxon>
        <taxon>Bacillota</taxon>
        <taxon>Bacilli</taxon>
        <taxon>Bacillales</taxon>
        <taxon>Paenibacillaceae</taxon>
        <taxon>Paenibacillus</taxon>
    </lineage>
</organism>
<evidence type="ECO:0000313" key="2">
    <source>
        <dbReference type="Proteomes" id="UP000276128"/>
    </source>
</evidence>
<keyword evidence="2" id="KW-1185">Reference proteome</keyword>